<evidence type="ECO:0000256" key="1">
    <source>
        <dbReference type="SAM" id="Phobius"/>
    </source>
</evidence>
<keyword evidence="1" id="KW-0812">Transmembrane</keyword>
<evidence type="ECO:0000313" key="2">
    <source>
        <dbReference type="EMBL" id="TGN18235.1"/>
    </source>
</evidence>
<keyword evidence="1" id="KW-0472">Membrane</keyword>
<dbReference type="OrthoDB" id="327431at2"/>
<organism evidence="2 3">
    <name type="scientific">Leptospira idonii</name>
    <dbReference type="NCBI Taxonomy" id="1193500"/>
    <lineage>
        <taxon>Bacteria</taxon>
        <taxon>Pseudomonadati</taxon>
        <taxon>Spirochaetota</taxon>
        <taxon>Spirochaetia</taxon>
        <taxon>Leptospirales</taxon>
        <taxon>Leptospiraceae</taxon>
        <taxon>Leptospira</taxon>
    </lineage>
</organism>
<evidence type="ECO:0000313" key="3">
    <source>
        <dbReference type="Proteomes" id="UP000298058"/>
    </source>
</evidence>
<feature type="transmembrane region" description="Helical" evidence="1">
    <location>
        <begin position="96"/>
        <end position="113"/>
    </location>
</feature>
<name>A0A4R9LXT0_9LEPT</name>
<accession>A0A4R9LXT0</accession>
<dbReference type="AlphaFoldDB" id="A0A4R9LXT0"/>
<protein>
    <submittedName>
        <fullName evidence="2">Uncharacterized protein</fullName>
    </submittedName>
</protein>
<keyword evidence="1" id="KW-1133">Transmembrane helix</keyword>
<dbReference type="EMBL" id="RQHW01000047">
    <property type="protein sequence ID" value="TGN18235.1"/>
    <property type="molecule type" value="Genomic_DNA"/>
</dbReference>
<dbReference type="Proteomes" id="UP000298058">
    <property type="component" value="Unassembled WGS sequence"/>
</dbReference>
<feature type="transmembrane region" description="Helical" evidence="1">
    <location>
        <begin position="61"/>
        <end position="84"/>
    </location>
</feature>
<dbReference type="RefSeq" id="WP_135760922.1">
    <property type="nucleotide sequence ID" value="NZ_RQHW01000047.1"/>
</dbReference>
<feature type="transmembrane region" description="Helical" evidence="1">
    <location>
        <begin position="21"/>
        <end position="41"/>
    </location>
</feature>
<feature type="transmembrane region" description="Helical" evidence="1">
    <location>
        <begin position="170"/>
        <end position="190"/>
    </location>
</feature>
<keyword evidence="3" id="KW-1185">Reference proteome</keyword>
<sequence>MFTGHYAPAIFFRSIFPKVGLFHLFFAVQFLDYLYMTFLLLGIEKMRIVPGFTEINPYDLYYMPISHSLVGAFLWSAVVFLVYLLFVFRKWKIKEAILPAFVVGLCVFSHFALDLPMHKKDLPLFLDAGIKLGFGIWDYKYISLALENGLILLTIVLYAKKLKEDSKKKIYILGIVLVLMNLIPLVMPLPGHYAEVGVQALIAYIAFNVYAYYLDRKIEYV</sequence>
<feature type="transmembrane region" description="Helical" evidence="1">
    <location>
        <begin position="141"/>
        <end position="158"/>
    </location>
</feature>
<gene>
    <name evidence="2" type="ORF">EHS15_12550</name>
</gene>
<feature type="transmembrane region" description="Helical" evidence="1">
    <location>
        <begin position="196"/>
        <end position="214"/>
    </location>
</feature>
<proteinExistence type="predicted"/>
<reference evidence="2" key="1">
    <citation type="journal article" date="2019" name="PLoS Negl. Trop. Dis.">
        <title>Revisiting the worldwide diversity of Leptospira species in the environment.</title>
        <authorList>
            <person name="Vincent A.T."/>
            <person name="Schiettekatte O."/>
            <person name="Bourhy P."/>
            <person name="Veyrier F.J."/>
            <person name="Picardeau M."/>
        </authorList>
    </citation>
    <scope>NUCLEOTIDE SEQUENCE [LARGE SCALE GENOMIC DNA]</scope>
    <source>
        <strain evidence="2">201300427</strain>
    </source>
</reference>
<comment type="caution">
    <text evidence="2">The sequence shown here is derived from an EMBL/GenBank/DDBJ whole genome shotgun (WGS) entry which is preliminary data.</text>
</comment>